<dbReference type="CDD" id="cd06558">
    <property type="entry name" value="crotonase-like"/>
    <property type="match status" value="1"/>
</dbReference>
<dbReference type="Gene3D" id="3.40.50.720">
    <property type="entry name" value="NAD(P)-binding Rossmann-like Domain"/>
    <property type="match status" value="1"/>
</dbReference>
<dbReference type="InterPro" id="IPR006176">
    <property type="entry name" value="3-OHacyl-CoA_DH_NAD-bd"/>
</dbReference>
<evidence type="ECO:0000259" key="11">
    <source>
        <dbReference type="Pfam" id="PF00725"/>
    </source>
</evidence>
<comment type="caution">
    <text evidence="13">The sequence shown here is derived from an EMBL/GenBank/DDBJ whole genome shotgun (WGS) entry which is preliminary data.</text>
</comment>
<evidence type="ECO:0000259" key="12">
    <source>
        <dbReference type="Pfam" id="PF02737"/>
    </source>
</evidence>
<keyword evidence="4" id="KW-0442">Lipid degradation</keyword>
<evidence type="ECO:0000256" key="8">
    <source>
        <dbReference type="ARBA" id="ARBA00023239"/>
    </source>
</evidence>
<keyword evidence="7" id="KW-0443">Lipid metabolism</keyword>
<keyword evidence="9" id="KW-0511">Multifunctional enzyme</keyword>
<feature type="domain" description="3-hydroxyacyl-CoA dehydrogenase C-terminal" evidence="11">
    <location>
        <begin position="496"/>
        <end position="591"/>
    </location>
</feature>
<keyword evidence="6" id="KW-0520">NAD</keyword>
<dbReference type="Proteomes" id="UP000629025">
    <property type="component" value="Unassembled WGS sequence"/>
</dbReference>
<dbReference type="EMBL" id="BMIJ01000004">
    <property type="protein sequence ID" value="GGB94376.1"/>
    <property type="molecule type" value="Genomic_DNA"/>
</dbReference>
<keyword evidence="3" id="KW-0276">Fatty acid metabolism</keyword>
<dbReference type="InterPro" id="IPR029045">
    <property type="entry name" value="ClpP/crotonase-like_dom_sf"/>
</dbReference>
<dbReference type="PANTHER" id="PTHR43612:SF3">
    <property type="entry name" value="TRIFUNCTIONAL ENZYME SUBUNIT ALPHA, MITOCHONDRIAL"/>
    <property type="match status" value="1"/>
</dbReference>
<gene>
    <name evidence="13" type="primary">fadB</name>
    <name evidence="13" type="ORF">GCM10011352_20520</name>
</gene>
<evidence type="ECO:0000256" key="5">
    <source>
        <dbReference type="ARBA" id="ARBA00023002"/>
    </source>
</evidence>
<dbReference type="InterPro" id="IPR008927">
    <property type="entry name" value="6-PGluconate_DH-like_C_sf"/>
</dbReference>
<dbReference type="InterPro" id="IPR001753">
    <property type="entry name" value="Enoyl-CoA_hydra/iso"/>
</dbReference>
<proteinExistence type="inferred from homology"/>
<dbReference type="SUPFAM" id="SSF51735">
    <property type="entry name" value="NAD(P)-binding Rossmann-fold domains"/>
    <property type="match status" value="1"/>
</dbReference>
<keyword evidence="14" id="KW-1185">Reference proteome</keyword>
<reference evidence="14" key="1">
    <citation type="journal article" date="2019" name="Int. J. Syst. Evol. Microbiol.">
        <title>The Global Catalogue of Microorganisms (GCM) 10K type strain sequencing project: providing services to taxonomists for standard genome sequencing and annotation.</title>
        <authorList>
            <consortium name="The Broad Institute Genomics Platform"/>
            <consortium name="The Broad Institute Genome Sequencing Center for Infectious Disease"/>
            <person name="Wu L."/>
            <person name="Ma J."/>
        </authorList>
    </citation>
    <scope>NUCLEOTIDE SEQUENCE [LARGE SCALE GENOMIC DNA]</scope>
    <source>
        <strain evidence="14">CGMCC 1.15341</strain>
    </source>
</reference>
<evidence type="ECO:0000256" key="3">
    <source>
        <dbReference type="ARBA" id="ARBA00022832"/>
    </source>
</evidence>
<evidence type="ECO:0000256" key="6">
    <source>
        <dbReference type="ARBA" id="ARBA00023027"/>
    </source>
</evidence>
<feature type="domain" description="3-hydroxyacyl-CoA dehydrogenase NAD binding" evidence="12">
    <location>
        <begin position="316"/>
        <end position="494"/>
    </location>
</feature>
<evidence type="ECO:0000256" key="2">
    <source>
        <dbReference type="ARBA" id="ARBA00007005"/>
    </source>
</evidence>
<keyword evidence="5" id="KW-0560">Oxidoreductase</keyword>
<organism evidence="13 14">
    <name type="scientific">Marinobacterium zhoushanense</name>
    <dbReference type="NCBI Taxonomy" id="1679163"/>
    <lineage>
        <taxon>Bacteria</taxon>
        <taxon>Pseudomonadati</taxon>
        <taxon>Pseudomonadota</taxon>
        <taxon>Gammaproteobacteria</taxon>
        <taxon>Oceanospirillales</taxon>
        <taxon>Oceanospirillaceae</taxon>
        <taxon>Marinobacterium</taxon>
    </lineage>
</organism>
<dbReference type="Pfam" id="PF02737">
    <property type="entry name" value="3HCDH_N"/>
    <property type="match status" value="1"/>
</dbReference>
<dbReference type="SUPFAM" id="SSF48179">
    <property type="entry name" value="6-phosphogluconate dehydrogenase C-terminal domain-like"/>
    <property type="match status" value="2"/>
</dbReference>
<protein>
    <submittedName>
        <fullName evidence="13">Fatty acid oxidation complex subunit alpha</fullName>
    </submittedName>
</protein>
<dbReference type="SUPFAM" id="SSF52096">
    <property type="entry name" value="ClpP/crotonase"/>
    <property type="match status" value="1"/>
</dbReference>
<dbReference type="InterPro" id="IPR036291">
    <property type="entry name" value="NAD(P)-bd_dom_sf"/>
</dbReference>
<sequence>MLMQGQYVRVVSVGDGLYELVFDNRLDDVNTLSQACINEFGDAVMLLRDAEGLRGVVISSDHEDFILGGDASEFDQHARMPNHELIALLEEMKNWLTRLEQLPVPTVAACGGDASGGGFELTLACDYRVMSSDARVRLPHVRRGLIPGWGGTVRLPRVVGLDSAIDWICTGRYVDAREALQTGLANVVVSPSHLREAALDLLRRCADGEFDFQARRQSKQQALPLSKLALTLAVESARGRIARIAGKHNPAAIRALDTLLLQAPLSVEQAMEVEAQHYAELAGSEITPALTSLFRSELQTKQRARAELKRSDFKRVGVLGAGVMGRAIAAQAALSQMRVVMLDAKDQQLVDAMEEISSKLSRLVERKKLDAEERVRILTRIRPALSREEFVDVDLAIEAVIEDPGVKSAALLAVEKYLPEHAILATNTSAIPVGGLARGLKRPEQFCGIHFFNPVSTKPLVEVVRAAKTSDETVRRALGFAKAMGKTPVVVRDCPGFFVNRVLHSYLQGFLFLLRDGVDPYRVDRLMEEYGWSLGPARTLDKLGIDTSLNASRMLAAAYPERLSFPGESALDRLRVLRRLGRKSGLGFYRYVHGAKYKGLPDLNFTAELEDLVVRHQEVSDREIIERMMIPLKIEAARVLEEGNIGSPAEADVALVLGIGYPAFRGGAFFALDREGLGRFVARCQKYKDLGPIYLPGLQLREMASGGRSYREWGQRHEA</sequence>
<evidence type="ECO:0000313" key="14">
    <source>
        <dbReference type="Proteomes" id="UP000629025"/>
    </source>
</evidence>
<comment type="pathway">
    <text evidence="1">Lipid metabolism; fatty acid beta-oxidation.</text>
</comment>
<keyword evidence="8" id="KW-0456">Lyase</keyword>
<evidence type="ECO:0000256" key="7">
    <source>
        <dbReference type="ARBA" id="ARBA00023098"/>
    </source>
</evidence>
<dbReference type="Gene3D" id="1.10.1040.50">
    <property type="match status" value="1"/>
</dbReference>
<evidence type="ECO:0000256" key="9">
    <source>
        <dbReference type="ARBA" id="ARBA00023268"/>
    </source>
</evidence>
<comment type="catalytic activity">
    <reaction evidence="10">
        <text>a (3S)-3-hydroxyacyl-CoA + NAD(+) = a 3-oxoacyl-CoA + NADH + H(+)</text>
        <dbReference type="Rhea" id="RHEA:22432"/>
        <dbReference type="ChEBI" id="CHEBI:15378"/>
        <dbReference type="ChEBI" id="CHEBI:57318"/>
        <dbReference type="ChEBI" id="CHEBI:57540"/>
        <dbReference type="ChEBI" id="CHEBI:57945"/>
        <dbReference type="ChEBI" id="CHEBI:90726"/>
        <dbReference type="EC" id="1.1.1.35"/>
    </reaction>
</comment>
<dbReference type="Pfam" id="PF00378">
    <property type="entry name" value="ECH_1"/>
    <property type="match status" value="1"/>
</dbReference>
<evidence type="ECO:0000256" key="4">
    <source>
        <dbReference type="ARBA" id="ARBA00022963"/>
    </source>
</evidence>
<evidence type="ECO:0000313" key="13">
    <source>
        <dbReference type="EMBL" id="GGB94376.1"/>
    </source>
</evidence>
<dbReference type="PANTHER" id="PTHR43612">
    <property type="entry name" value="TRIFUNCTIONAL ENZYME SUBUNIT ALPHA"/>
    <property type="match status" value="1"/>
</dbReference>
<name>A0ABQ1KFQ4_9GAMM</name>
<dbReference type="InterPro" id="IPR006108">
    <property type="entry name" value="3HC_DH_C"/>
</dbReference>
<evidence type="ECO:0000256" key="10">
    <source>
        <dbReference type="ARBA" id="ARBA00049556"/>
    </source>
</evidence>
<dbReference type="Pfam" id="PF00725">
    <property type="entry name" value="3HCDH"/>
    <property type="match status" value="1"/>
</dbReference>
<evidence type="ECO:0000256" key="1">
    <source>
        <dbReference type="ARBA" id="ARBA00005005"/>
    </source>
</evidence>
<dbReference type="Gene3D" id="3.90.226.10">
    <property type="entry name" value="2-enoyl-CoA Hydratase, Chain A, domain 1"/>
    <property type="match status" value="1"/>
</dbReference>
<dbReference type="InterPro" id="IPR050136">
    <property type="entry name" value="FA_oxidation_alpha_subunit"/>
</dbReference>
<comment type="similarity">
    <text evidence="2">In the central section; belongs to the 3-hydroxyacyl-CoA dehydrogenase family.</text>
</comment>
<accession>A0ABQ1KFQ4</accession>